<organism evidence="1 2">
    <name type="scientific">Melipona quadrifasciata</name>
    <dbReference type="NCBI Taxonomy" id="166423"/>
    <lineage>
        <taxon>Eukaryota</taxon>
        <taxon>Metazoa</taxon>
        <taxon>Ecdysozoa</taxon>
        <taxon>Arthropoda</taxon>
        <taxon>Hexapoda</taxon>
        <taxon>Insecta</taxon>
        <taxon>Pterygota</taxon>
        <taxon>Neoptera</taxon>
        <taxon>Endopterygota</taxon>
        <taxon>Hymenoptera</taxon>
        <taxon>Apocrita</taxon>
        <taxon>Aculeata</taxon>
        <taxon>Apoidea</taxon>
        <taxon>Anthophila</taxon>
        <taxon>Apidae</taxon>
        <taxon>Melipona</taxon>
    </lineage>
</organism>
<gene>
    <name evidence="1" type="ORF">WN51_13714</name>
</gene>
<dbReference type="EMBL" id="KQ435794">
    <property type="protein sequence ID" value="KOX73637.1"/>
    <property type="molecule type" value="Genomic_DNA"/>
</dbReference>
<dbReference type="AlphaFoldDB" id="A0A0M8ZYQ3"/>
<name>A0A0M8ZYQ3_9HYME</name>
<accession>A0A0M8ZYQ3</accession>
<reference evidence="1 2" key="1">
    <citation type="submission" date="2015-07" db="EMBL/GenBank/DDBJ databases">
        <title>The genome of Melipona quadrifasciata.</title>
        <authorList>
            <person name="Pan H."/>
            <person name="Kapheim K."/>
        </authorList>
    </citation>
    <scope>NUCLEOTIDE SEQUENCE [LARGE SCALE GENOMIC DNA]</scope>
    <source>
        <strain evidence="1">0111107301</strain>
        <tissue evidence="1">Whole body</tissue>
    </source>
</reference>
<keyword evidence="2" id="KW-1185">Reference proteome</keyword>
<evidence type="ECO:0000313" key="1">
    <source>
        <dbReference type="EMBL" id="KOX73637.1"/>
    </source>
</evidence>
<evidence type="ECO:0000313" key="2">
    <source>
        <dbReference type="Proteomes" id="UP000053105"/>
    </source>
</evidence>
<protein>
    <submittedName>
        <fullName evidence="1">Uncharacterized protein</fullName>
    </submittedName>
</protein>
<sequence length="74" mass="7970">MGKICFEVIGLGTGSNVVKNQPPLLSLPSVRRAFLIGFVDRLLAFSLGTSKREAPKVNSSSVVIETGVDIRRNI</sequence>
<proteinExistence type="predicted"/>
<dbReference type="Proteomes" id="UP000053105">
    <property type="component" value="Unassembled WGS sequence"/>
</dbReference>